<sequence length="221" mass="24585">MATFPIKPLDGADGYLRWKELVLLGLNTAGVAHVLSDDPPPAPAPSRAAGDSGAHQASKKQWARDDAVCRGHILGTLSDRLLPVYLRHSTGRALWEAVARTYEPDASSWELTFEELEFGDDETLREQVARAEALAIAKSRTPEPSDELVVSYVRTKLLDVAEDAIAYRNGTNMAGLWRSALEMERVRNCRQVRVARQKKEDMIGSWSSGDESGRIAKKRRW</sequence>
<gene>
    <name evidence="2" type="ORF">URODEC1_LOCUS70904</name>
</gene>
<reference evidence="3" key="1">
    <citation type="submission" date="2024-06" db="EMBL/GenBank/DDBJ databases">
        <authorList>
            <person name="Ryan C."/>
        </authorList>
    </citation>
    <scope>NUCLEOTIDE SEQUENCE [LARGE SCALE GENOMIC DNA]</scope>
</reference>
<evidence type="ECO:0000256" key="1">
    <source>
        <dbReference type="SAM" id="MobiDB-lite"/>
    </source>
</evidence>
<reference evidence="2 3" key="2">
    <citation type="submission" date="2024-10" db="EMBL/GenBank/DDBJ databases">
        <authorList>
            <person name="Ryan C."/>
        </authorList>
    </citation>
    <scope>NUCLEOTIDE SEQUENCE [LARGE SCALE GENOMIC DNA]</scope>
</reference>
<feature type="compositionally biased region" description="Low complexity" evidence="1">
    <location>
        <begin position="45"/>
        <end position="54"/>
    </location>
</feature>
<organism evidence="2 3">
    <name type="scientific">Urochloa decumbens</name>
    <dbReference type="NCBI Taxonomy" id="240449"/>
    <lineage>
        <taxon>Eukaryota</taxon>
        <taxon>Viridiplantae</taxon>
        <taxon>Streptophyta</taxon>
        <taxon>Embryophyta</taxon>
        <taxon>Tracheophyta</taxon>
        <taxon>Spermatophyta</taxon>
        <taxon>Magnoliopsida</taxon>
        <taxon>Liliopsida</taxon>
        <taxon>Poales</taxon>
        <taxon>Poaceae</taxon>
        <taxon>PACMAD clade</taxon>
        <taxon>Panicoideae</taxon>
        <taxon>Panicodae</taxon>
        <taxon>Paniceae</taxon>
        <taxon>Melinidinae</taxon>
        <taxon>Urochloa</taxon>
    </lineage>
</organism>
<dbReference type="EMBL" id="OZ075138">
    <property type="protein sequence ID" value="CAL5012534.1"/>
    <property type="molecule type" value="Genomic_DNA"/>
</dbReference>
<dbReference type="AlphaFoldDB" id="A0ABC9C1I3"/>
<protein>
    <submittedName>
        <fullName evidence="2">Uncharacterized protein</fullName>
    </submittedName>
</protein>
<proteinExistence type="predicted"/>
<accession>A0ABC9C1I3</accession>
<evidence type="ECO:0000313" key="2">
    <source>
        <dbReference type="EMBL" id="CAL5012534.1"/>
    </source>
</evidence>
<dbReference type="Proteomes" id="UP001497457">
    <property type="component" value="Chromosome 28b"/>
</dbReference>
<name>A0ABC9C1I3_9POAL</name>
<keyword evidence="3" id="KW-1185">Reference proteome</keyword>
<evidence type="ECO:0000313" key="3">
    <source>
        <dbReference type="Proteomes" id="UP001497457"/>
    </source>
</evidence>
<feature type="region of interest" description="Disordered" evidence="1">
    <location>
        <begin position="35"/>
        <end position="61"/>
    </location>
</feature>